<accession>A0ABR2U6M8</accession>
<name>A0ABR2U6M8_9ROSI</name>
<dbReference type="EMBL" id="JBBPBN010000002">
    <property type="protein sequence ID" value="KAK9045371.1"/>
    <property type="molecule type" value="Genomic_DNA"/>
</dbReference>
<keyword evidence="2" id="KW-1185">Reference proteome</keyword>
<evidence type="ECO:0000313" key="2">
    <source>
        <dbReference type="Proteomes" id="UP001396334"/>
    </source>
</evidence>
<proteinExistence type="predicted"/>
<gene>
    <name evidence="1" type="ORF">V6N11_059254</name>
</gene>
<evidence type="ECO:0000313" key="1">
    <source>
        <dbReference type="EMBL" id="KAK9045371.1"/>
    </source>
</evidence>
<dbReference type="Proteomes" id="UP001396334">
    <property type="component" value="Unassembled WGS sequence"/>
</dbReference>
<sequence length="99" mass="10634">MPFASSGITLGKSLLPISSEFSDEGPKYTAWSCWFLQKVIENCRWGWTVRGVCWNGNDAGFEAKSPGSAELCVGLLPSPACFPKLLLAGLNPMLPLIGT</sequence>
<reference evidence="1 2" key="1">
    <citation type="journal article" date="2024" name="G3 (Bethesda)">
        <title>Genome assembly of Hibiscus sabdariffa L. provides insights into metabolisms of medicinal natural products.</title>
        <authorList>
            <person name="Kim T."/>
        </authorList>
    </citation>
    <scope>NUCLEOTIDE SEQUENCE [LARGE SCALE GENOMIC DNA]</scope>
    <source>
        <strain evidence="1">TK-2024</strain>
        <tissue evidence="1">Old leaves</tissue>
    </source>
</reference>
<comment type="caution">
    <text evidence="1">The sequence shown here is derived from an EMBL/GenBank/DDBJ whole genome shotgun (WGS) entry which is preliminary data.</text>
</comment>
<protein>
    <submittedName>
        <fullName evidence="1">Uncharacterized protein</fullName>
    </submittedName>
</protein>
<organism evidence="1 2">
    <name type="scientific">Hibiscus sabdariffa</name>
    <name type="common">roselle</name>
    <dbReference type="NCBI Taxonomy" id="183260"/>
    <lineage>
        <taxon>Eukaryota</taxon>
        <taxon>Viridiplantae</taxon>
        <taxon>Streptophyta</taxon>
        <taxon>Embryophyta</taxon>
        <taxon>Tracheophyta</taxon>
        <taxon>Spermatophyta</taxon>
        <taxon>Magnoliopsida</taxon>
        <taxon>eudicotyledons</taxon>
        <taxon>Gunneridae</taxon>
        <taxon>Pentapetalae</taxon>
        <taxon>rosids</taxon>
        <taxon>malvids</taxon>
        <taxon>Malvales</taxon>
        <taxon>Malvaceae</taxon>
        <taxon>Malvoideae</taxon>
        <taxon>Hibiscus</taxon>
    </lineage>
</organism>